<protein>
    <submittedName>
        <fullName evidence="3">N(G),N(G)-dimethylarginine dimethylaminohydrolase</fullName>
    </submittedName>
</protein>
<dbReference type="EMBL" id="BMXT01000001">
    <property type="protein sequence ID" value="GGY18273.1"/>
    <property type="molecule type" value="Genomic_DNA"/>
</dbReference>
<comment type="caution">
    <text evidence="3">The sequence shown here is derived from an EMBL/GenBank/DDBJ whole genome shotgun (WGS) entry which is preliminary data.</text>
</comment>
<name>A0ABQ2ZN23_9GAMM</name>
<keyword evidence="2" id="KW-0378">Hydrolase</keyword>
<organism evidence="3 4">
    <name type="scientific">Rhodanobacter panaciterrae</name>
    <dbReference type="NCBI Taxonomy" id="490572"/>
    <lineage>
        <taxon>Bacteria</taxon>
        <taxon>Pseudomonadati</taxon>
        <taxon>Pseudomonadota</taxon>
        <taxon>Gammaproteobacteria</taxon>
        <taxon>Lysobacterales</taxon>
        <taxon>Rhodanobacteraceae</taxon>
        <taxon>Rhodanobacter</taxon>
    </lineage>
</organism>
<proteinExistence type="inferred from homology"/>
<evidence type="ECO:0000313" key="3">
    <source>
        <dbReference type="EMBL" id="GGY18273.1"/>
    </source>
</evidence>
<sequence length="256" mass="27881">MWIAVTREVSPALGNCELSYVPREAIDVASASAQHRDYQRVLETLGCRLLMLPVEAELPDSVFVEDVAIVLDEVAVLTWPGALSRRAEVTSVAEVLRRFRPVLAIEAPGTLDGGDVLRVGRTLYVGESARSNAEGIAQLRELLAGHGYAVQGVPTHGCLHLKSAVTQLDDNTLLLQPAWVDRELFARFRIIEVDPAEPHAANVLRIGDALVMPASFPRTRQRLLDAGFHVIAVDVSELQKAEGAVTCCSLVFRADE</sequence>
<evidence type="ECO:0000313" key="4">
    <source>
        <dbReference type="Proteomes" id="UP000621898"/>
    </source>
</evidence>
<dbReference type="PANTHER" id="PTHR12737">
    <property type="entry name" value="DIMETHYLARGININE DIMETHYLAMINOHYDROLASE"/>
    <property type="match status" value="1"/>
</dbReference>
<evidence type="ECO:0000256" key="1">
    <source>
        <dbReference type="ARBA" id="ARBA00008532"/>
    </source>
</evidence>
<gene>
    <name evidence="3" type="ORF">GCM10008098_07760</name>
</gene>
<dbReference type="SUPFAM" id="SSF55909">
    <property type="entry name" value="Pentein"/>
    <property type="match status" value="1"/>
</dbReference>
<dbReference type="Pfam" id="PF02274">
    <property type="entry name" value="ADI"/>
    <property type="match status" value="1"/>
</dbReference>
<reference evidence="4" key="1">
    <citation type="journal article" date="2019" name="Int. J. Syst. Evol. Microbiol.">
        <title>The Global Catalogue of Microorganisms (GCM) 10K type strain sequencing project: providing services to taxonomists for standard genome sequencing and annotation.</title>
        <authorList>
            <consortium name="The Broad Institute Genomics Platform"/>
            <consortium name="The Broad Institute Genome Sequencing Center for Infectious Disease"/>
            <person name="Wu L."/>
            <person name="Ma J."/>
        </authorList>
    </citation>
    <scope>NUCLEOTIDE SEQUENCE [LARGE SCALE GENOMIC DNA]</scope>
    <source>
        <strain evidence="4">KCTC 22232</strain>
    </source>
</reference>
<dbReference type="InterPro" id="IPR033199">
    <property type="entry name" value="DDAH-like"/>
</dbReference>
<dbReference type="RefSeq" id="WP_189439833.1">
    <property type="nucleotide sequence ID" value="NZ_BMXT01000001.1"/>
</dbReference>
<keyword evidence="4" id="KW-1185">Reference proteome</keyword>
<accession>A0ABQ2ZN23</accession>
<dbReference type="Gene3D" id="3.75.10.10">
    <property type="entry name" value="L-arginine/glycine Amidinotransferase, Chain A"/>
    <property type="match status" value="1"/>
</dbReference>
<dbReference type="Proteomes" id="UP000621898">
    <property type="component" value="Unassembled WGS sequence"/>
</dbReference>
<comment type="similarity">
    <text evidence="1">Belongs to the DDAH family.</text>
</comment>
<dbReference type="PANTHER" id="PTHR12737:SF9">
    <property type="entry name" value="DIMETHYLARGININASE"/>
    <property type="match status" value="1"/>
</dbReference>
<evidence type="ECO:0000256" key="2">
    <source>
        <dbReference type="ARBA" id="ARBA00022801"/>
    </source>
</evidence>